<evidence type="ECO:0000313" key="2">
    <source>
        <dbReference type="WBParaSite" id="ALUE_0001811801-mRNA-1"/>
    </source>
</evidence>
<evidence type="ECO:0000313" key="1">
    <source>
        <dbReference type="Proteomes" id="UP000036681"/>
    </source>
</evidence>
<protein>
    <submittedName>
        <fullName evidence="2">Uncharacterized protein</fullName>
    </submittedName>
</protein>
<reference evidence="2" key="1">
    <citation type="submission" date="2017-02" db="UniProtKB">
        <authorList>
            <consortium name="WormBaseParasite"/>
        </authorList>
    </citation>
    <scope>IDENTIFICATION</scope>
</reference>
<sequence>MLNEKLKDGTYQSCLQESIATISFHKIADSHMEISIATSPIAYRCERIVHDMRFSLLIVEINSGLINRNE</sequence>
<name>A0A0M3II05_ASCLU</name>
<accession>A0A0M3II05</accession>
<proteinExistence type="predicted"/>
<organism evidence="1 2">
    <name type="scientific">Ascaris lumbricoides</name>
    <name type="common">Giant roundworm</name>
    <dbReference type="NCBI Taxonomy" id="6252"/>
    <lineage>
        <taxon>Eukaryota</taxon>
        <taxon>Metazoa</taxon>
        <taxon>Ecdysozoa</taxon>
        <taxon>Nematoda</taxon>
        <taxon>Chromadorea</taxon>
        <taxon>Rhabditida</taxon>
        <taxon>Spirurina</taxon>
        <taxon>Ascaridomorpha</taxon>
        <taxon>Ascaridoidea</taxon>
        <taxon>Ascarididae</taxon>
        <taxon>Ascaris</taxon>
    </lineage>
</organism>
<dbReference type="AlphaFoldDB" id="A0A0M3II05"/>
<dbReference type="Proteomes" id="UP000036681">
    <property type="component" value="Unplaced"/>
</dbReference>
<dbReference type="WBParaSite" id="ALUE_0001811801-mRNA-1">
    <property type="protein sequence ID" value="ALUE_0001811801-mRNA-1"/>
    <property type="gene ID" value="ALUE_0001811801"/>
</dbReference>
<keyword evidence="1" id="KW-1185">Reference proteome</keyword>